<dbReference type="RefSeq" id="XP_052127687.1">
    <property type="nucleotide sequence ID" value="XM_052271727.1"/>
</dbReference>
<keyword evidence="4" id="KW-0378">Hydrolase</keyword>
<dbReference type="Gene3D" id="3.90.70.10">
    <property type="entry name" value="Cysteine proteinases"/>
    <property type="match status" value="1"/>
</dbReference>
<comment type="similarity">
    <text evidence="1">Belongs to the peptidase C19 family.</text>
</comment>
<dbReference type="GO" id="GO:0005829">
    <property type="term" value="C:cytosol"/>
    <property type="evidence" value="ECO:0007669"/>
    <property type="project" value="TreeGrafter"/>
</dbReference>
<feature type="domain" description="USP" evidence="2">
    <location>
        <begin position="1"/>
        <end position="172"/>
    </location>
</feature>
<protein>
    <submittedName>
        <fullName evidence="4">Ubiquitin carboxyl-terminal hydrolase 50</fullName>
    </submittedName>
</protein>
<evidence type="ECO:0000256" key="1">
    <source>
        <dbReference type="ARBA" id="ARBA00009085"/>
    </source>
</evidence>
<evidence type="ECO:0000313" key="4">
    <source>
        <dbReference type="RefSeq" id="XP_052127687.1"/>
    </source>
</evidence>
<dbReference type="GeneID" id="127750323"/>
<dbReference type="InterPro" id="IPR038765">
    <property type="entry name" value="Papain-like_cys_pep_sf"/>
</dbReference>
<organism evidence="3 4">
    <name type="scientific">Frankliniella occidentalis</name>
    <name type="common">Western flower thrips</name>
    <name type="synonym">Euthrips occidentalis</name>
    <dbReference type="NCBI Taxonomy" id="133901"/>
    <lineage>
        <taxon>Eukaryota</taxon>
        <taxon>Metazoa</taxon>
        <taxon>Ecdysozoa</taxon>
        <taxon>Arthropoda</taxon>
        <taxon>Hexapoda</taxon>
        <taxon>Insecta</taxon>
        <taxon>Pterygota</taxon>
        <taxon>Neoptera</taxon>
        <taxon>Paraneoptera</taxon>
        <taxon>Thysanoptera</taxon>
        <taxon>Terebrantia</taxon>
        <taxon>Thripoidea</taxon>
        <taxon>Thripidae</taxon>
        <taxon>Frankliniella</taxon>
    </lineage>
</organism>
<reference evidence="4" key="1">
    <citation type="submission" date="2025-08" db="UniProtKB">
        <authorList>
            <consortium name="RefSeq"/>
        </authorList>
    </citation>
    <scope>IDENTIFICATION</scope>
    <source>
        <tissue evidence="4">Whole organism</tissue>
    </source>
</reference>
<dbReference type="GO" id="GO:0005634">
    <property type="term" value="C:nucleus"/>
    <property type="evidence" value="ECO:0007669"/>
    <property type="project" value="TreeGrafter"/>
</dbReference>
<dbReference type="InterPro" id="IPR050164">
    <property type="entry name" value="Peptidase_C19"/>
</dbReference>
<dbReference type="Pfam" id="PF00443">
    <property type="entry name" value="UCH"/>
    <property type="match status" value="1"/>
</dbReference>
<evidence type="ECO:0000313" key="3">
    <source>
        <dbReference type="Proteomes" id="UP000504606"/>
    </source>
</evidence>
<dbReference type="Proteomes" id="UP000504606">
    <property type="component" value="Unplaced"/>
</dbReference>
<keyword evidence="3" id="KW-1185">Reference proteome</keyword>
<evidence type="ECO:0000259" key="2">
    <source>
        <dbReference type="PROSITE" id="PS50235"/>
    </source>
</evidence>
<dbReference type="InterPro" id="IPR001394">
    <property type="entry name" value="Peptidase_C19_UCH"/>
</dbReference>
<dbReference type="PROSITE" id="PS50235">
    <property type="entry name" value="USP_3"/>
    <property type="match status" value="1"/>
</dbReference>
<proteinExistence type="inferred from homology"/>
<dbReference type="OrthoDB" id="292964at2759"/>
<dbReference type="GO" id="GO:0004843">
    <property type="term" value="F:cysteine-type deubiquitinase activity"/>
    <property type="evidence" value="ECO:0007669"/>
    <property type="project" value="InterPro"/>
</dbReference>
<dbReference type="CDD" id="cd02257">
    <property type="entry name" value="Peptidase_C19"/>
    <property type="match status" value="1"/>
</dbReference>
<name>A0A9C6X253_FRAOC</name>
<sequence>MLQKEWPEFLPKEQMDSSQFLYFLLNSLHNELLIIQHFKETPLKEDSWLSLIVHSWKYRVKSPISEIFGVQVVRLTSCSGGCSYENVSCRDIDFITTIFIPECESIALSDCLRSHCKENFLTDSKCDFCKKVGTLRTRLLFGRVPKVFVIQLGRYSLVLSMKCMLHFPLKYF</sequence>
<dbReference type="PANTHER" id="PTHR24006">
    <property type="entry name" value="UBIQUITIN CARBOXYL-TERMINAL HYDROLASE"/>
    <property type="match status" value="1"/>
</dbReference>
<dbReference type="KEGG" id="foc:127750323"/>
<dbReference type="InterPro" id="IPR028889">
    <property type="entry name" value="USP"/>
</dbReference>
<dbReference type="GO" id="GO:0016579">
    <property type="term" value="P:protein deubiquitination"/>
    <property type="evidence" value="ECO:0007669"/>
    <property type="project" value="InterPro"/>
</dbReference>
<accession>A0A9C6X253</accession>
<dbReference type="AlphaFoldDB" id="A0A9C6X253"/>
<gene>
    <name evidence="4" type="primary">LOC127750323</name>
</gene>
<dbReference type="SUPFAM" id="SSF54001">
    <property type="entry name" value="Cysteine proteinases"/>
    <property type="match status" value="1"/>
</dbReference>